<evidence type="ECO:0000256" key="1">
    <source>
        <dbReference type="SAM" id="MobiDB-lite"/>
    </source>
</evidence>
<feature type="compositionally biased region" description="Polar residues" evidence="1">
    <location>
        <begin position="52"/>
        <end position="89"/>
    </location>
</feature>
<accession>A0AAV1HNI2</accession>
<evidence type="ECO:0000256" key="2">
    <source>
        <dbReference type="SAM" id="SignalP"/>
    </source>
</evidence>
<dbReference type="Proteomes" id="UP001178508">
    <property type="component" value="Chromosome 23"/>
</dbReference>
<keyword evidence="2" id="KW-0732">Signal</keyword>
<keyword evidence="4" id="KW-1185">Reference proteome</keyword>
<proteinExistence type="predicted"/>
<dbReference type="AlphaFoldDB" id="A0AAV1HNI2"/>
<dbReference type="EMBL" id="OY660886">
    <property type="protein sequence ID" value="CAJ1086596.1"/>
    <property type="molecule type" value="Genomic_DNA"/>
</dbReference>
<feature type="region of interest" description="Disordered" evidence="1">
    <location>
        <begin position="52"/>
        <end position="93"/>
    </location>
</feature>
<protein>
    <submittedName>
        <fullName evidence="3">Uncharacterized protein</fullName>
    </submittedName>
</protein>
<sequence>MALFIVSRLPLLTLLLLAMTHNELKTHATPEPDDSVQYGEFCLRISDQSHWTSSKPVTKLPTESTNQEPYTSTQQTPTHLNSAPQPETTTQKDHKEVVTQKITAEMPPAGELVSSPCRCEGVEENLGSEVPQFRSLMIENPTATCSAREFIMMMSDGRKVCLTKFAAGAYLNNKFGRTNSRSSTLAPQNPNRNSPPGKFICINCPDGKNFDPEDVKAVEIMASLNGCPAMVLVTMRNKAISCIDSAQPRFKILLEKLEI</sequence>
<gene>
    <name evidence="3" type="ORF">XNOV1_A020269</name>
</gene>
<reference evidence="3" key="1">
    <citation type="submission" date="2023-08" db="EMBL/GenBank/DDBJ databases">
        <authorList>
            <person name="Alioto T."/>
            <person name="Alioto T."/>
            <person name="Gomez Garrido J."/>
        </authorList>
    </citation>
    <scope>NUCLEOTIDE SEQUENCE</scope>
</reference>
<name>A0AAV1HNI2_XYRNO</name>
<evidence type="ECO:0000313" key="4">
    <source>
        <dbReference type="Proteomes" id="UP001178508"/>
    </source>
</evidence>
<feature type="signal peptide" evidence="2">
    <location>
        <begin position="1"/>
        <end position="28"/>
    </location>
</feature>
<feature type="chain" id="PRO_5043909093" evidence="2">
    <location>
        <begin position="29"/>
        <end position="259"/>
    </location>
</feature>
<organism evidence="3 4">
    <name type="scientific">Xyrichtys novacula</name>
    <name type="common">Pearly razorfish</name>
    <name type="synonym">Hemipteronotus novacula</name>
    <dbReference type="NCBI Taxonomy" id="13765"/>
    <lineage>
        <taxon>Eukaryota</taxon>
        <taxon>Metazoa</taxon>
        <taxon>Chordata</taxon>
        <taxon>Craniata</taxon>
        <taxon>Vertebrata</taxon>
        <taxon>Euteleostomi</taxon>
        <taxon>Actinopterygii</taxon>
        <taxon>Neopterygii</taxon>
        <taxon>Teleostei</taxon>
        <taxon>Neoteleostei</taxon>
        <taxon>Acanthomorphata</taxon>
        <taxon>Eupercaria</taxon>
        <taxon>Labriformes</taxon>
        <taxon>Labridae</taxon>
        <taxon>Xyrichtys</taxon>
    </lineage>
</organism>
<evidence type="ECO:0000313" key="3">
    <source>
        <dbReference type="EMBL" id="CAJ1086596.1"/>
    </source>
</evidence>